<evidence type="ECO:0000313" key="3">
    <source>
        <dbReference type="Proteomes" id="UP000548476"/>
    </source>
</evidence>
<organism evidence="2 3">
    <name type="scientific">Phytomonospora endophytica</name>
    <dbReference type="NCBI Taxonomy" id="714109"/>
    <lineage>
        <taxon>Bacteria</taxon>
        <taxon>Bacillati</taxon>
        <taxon>Actinomycetota</taxon>
        <taxon>Actinomycetes</taxon>
        <taxon>Micromonosporales</taxon>
        <taxon>Micromonosporaceae</taxon>
        <taxon>Phytomonospora</taxon>
    </lineage>
</organism>
<dbReference type="InterPro" id="IPR014710">
    <property type="entry name" value="RmlC-like_jellyroll"/>
</dbReference>
<dbReference type="AlphaFoldDB" id="A0A841G702"/>
<accession>A0A841G702</accession>
<feature type="domain" description="Cupin type-2" evidence="1">
    <location>
        <begin position="40"/>
        <end position="96"/>
    </location>
</feature>
<keyword evidence="3" id="KW-1185">Reference proteome</keyword>
<dbReference type="EMBL" id="JACHGT010000026">
    <property type="protein sequence ID" value="MBB6039850.1"/>
    <property type="molecule type" value="Genomic_DNA"/>
</dbReference>
<dbReference type="Proteomes" id="UP000548476">
    <property type="component" value="Unassembled WGS sequence"/>
</dbReference>
<evidence type="ECO:0000259" key="1">
    <source>
        <dbReference type="Pfam" id="PF07883"/>
    </source>
</evidence>
<evidence type="ECO:0000313" key="2">
    <source>
        <dbReference type="EMBL" id="MBB6039850.1"/>
    </source>
</evidence>
<dbReference type="SUPFAM" id="SSF51182">
    <property type="entry name" value="RmlC-like cupins"/>
    <property type="match status" value="1"/>
</dbReference>
<gene>
    <name evidence="2" type="ORF">HNR73_007749</name>
</gene>
<protein>
    <submittedName>
        <fullName evidence="2">Quercetin dioxygenase-like cupin family protein</fullName>
    </submittedName>
</protein>
<name>A0A841G702_9ACTN</name>
<keyword evidence="2" id="KW-0560">Oxidoreductase</keyword>
<dbReference type="RefSeq" id="WP_184792927.1">
    <property type="nucleotide sequence ID" value="NZ_BONT01000086.1"/>
</dbReference>
<dbReference type="Pfam" id="PF07883">
    <property type="entry name" value="Cupin_2"/>
    <property type="match status" value="1"/>
</dbReference>
<dbReference type="InterPro" id="IPR011051">
    <property type="entry name" value="RmlC_Cupin_sf"/>
</dbReference>
<dbReference type="Gene3D" id="2.60.120.10">
    <property type="entry name" value="Jelly Rolls"/>
    <property type="match status" value="1"/>
</dbReference>
<proteinExistence type="predicted"/>
<reference evidence="2 3" key="1">
    <citation type="submission" date="2020-08" db="EMBL/GenBank/DDBJ databases">
        <title>Genomic Encyclopedia of Type Strains, Phase IV (KMG-IV): sequencing the most valuable type-strain genomes for metagenomic binning, comparative biology and taxonomic classification.</title>
        <authorList>
            <person name="Goeker M."/>
        </authorList>
    </citation>
    <scope>NUCLEOTIDE SEQUENCE [LARGE SCALE GENOMIC DNA]</scope>
    <source>
        <strain evidence="2 3">YIM 65646</strain>
    </source>
</reference>
<dbReference type="InterPro" id="IPR013096">
    <property type="entry name" value="Cupin_2"/>
</dbReference>
<comment type="caution">
    <text evidence="2">The sequence shown here is derived from an EMBL/GenBank/DDBJ whole genome shotgun (WGS) entry which is preliminary data.</text>
</comment>
<keyword evidence="2" id="KW-0223">Dioxygenase</keyword>
<dbReference type="GO" id="GO:0051213">
    <property type="term" value="F:dioxygenase activity"/>
    <property type="evidence" value="ECO:0007669"/>
    <property type="project" value="UniProtKB-KW"/>
</dbReference>
<sequence>MRVFTFDRDEREVTGHDSVGLHATRVAQFTDTTRATCLAVAPGGVIGTHPAASHQVLLIVSGSGWVAGTDGARVPVTAGQAAYWAPGEVHTTGTDTGLTAIALEGGPATVFEPEER</sequence>